<feature type="domain" description="PRC-barrel" evidence="3">
    <location>
        <begin position="255"/>
        <end position="333"/>
    </location>
</feature>
<feature type="chain" id="PRO_5046005725" evidence="2">
    <location>
        <begin position="21"/>
        <end position="343"/>
    </location>
</feature>
<evidence type="ECO:0000259" key="3">
    <source>
        <dbReference type="Pfam" id="PF05239"/>
    </source>
</evidence>
<feature type="signal peptide" evidence="2">
    <location>
        <begin position="1"/>
        <end position="20"/>
    </location>
</feature>
<feature type="compositionally biased region" description="Polar residues" evidence="1">
    <location>
        <begin position="160"/>
        <end position="182"/>
    </location>
</feature>
<name>A0ABV7TL28_9RHOB</name>
<keyword evidence="2" id="KW-0732">Signal</keyword>
<dbReference type="SUPFAM" id="SSF50346">
    <property type="entry name" value="PRC-barrel domain"/>
    <property type="match status" value="2"/>
</dbReference>
<dbReference type="RefSeq" id="WP_386737317.1">
    <property type="nucleotide sequence ID" value="NZ_JBHRXI010000029.1"/>
</dbReference>
<dbReference type="InterPro" id="IPR011033">
    <property type="entry name" value="PRC_barrel-like_sf"/>
</dbReference>
<feature type="domain" description="PRC-barrel" evidence="3">
    <location>
        <begin position="72"/>
        <end position="118"/>
    </location>
</feature>
<dbReference type="Proteomes" id="UP001595629">
    <property type="component" value="Unassembled WGS sequence"/>
</dbReference>
<evidence type="ECO:0000256" key="1">
    <source>
        <dbReference type="SAM" id="MobiDB-lite"/>
    </source>
</evidence>
<dbReference type="PANTHER" id="PTHR36505">
    <property type="entry name" value="BLR1072 PROTEIN"/>
    <property type="match status" value="1"/>
</dbReference>
<keyword evidence="5" id="KW-1185">Reference proteome</keyword>
<organism evidence="4 5">
    <name type="scientific">Lutimaribacter marinistellae</name>
    <dbReference type="NCBI Taxonomy" id="1820329"/>
    <lineage>
        <taxon>Bacteria</taxon>
        <taxon>Pseudomonadati</taxon>
        <taxon>Pseudomonadota</taxon>
        <taxon>Alphaproteobacteria</taxon>
        <taxon>Rhodobacterales</taxon>
        <taxon>Roseobacteraceae</taxon>
        <taxon>Lutimaribacter</taxon>
    </lineage>
</organism>
<dbReference type="EMBL" id="JBHRXI010000029">
    <property type="protein sequence ID" value="MFC3616020.1"/>
    <property type="molecule type" value="Genomic_DNA"/>
</dbReference>
<feature type="region of interest" description="Disordered" evidence="1">
    <location>
        <begin position="148"/>
        <end position="241"/>
    </location>
</feature>
<evidence type="ECO:0000313" key="5">
    <source>
        <dbReference type="Proteomes" id="UP001595629"/>
    </source>
</evidence>
<reference evidence="5" key="1">
    <citation type="journal article" date="2019" name="Int. J. Syst. Evol. Microbiol.">
        <title>The Global Catalogue of Microorganisms (GCM) 10K type strain sequencing project: providing services to taxonomists for standard genome sequencing and annotation.</title>
        <authorList>
            <consortium name="The Broad Institute Genomics Platform"/>
            <consortium name="The Broad Institute Genome Sequencing Center for Infectious Disease"/>
            <person name="Wu L."/>
            <person name="Ma J."/>
        </authorList>
    </citation>
    <scope>NUCLEOTIDE SEQUENCE [LARGE SCALE GENOMIC DNA]</scope>
    <source>
        <strain evidence="5">KCTC 42911</strain>
    </source>
</reference>
<gene>
    <name evidence="4" type="ORF">ACFORG_19890</name>
</gene>
<proteinExistence type="predicted"/>
<dbReference type="Gene3D" id="2.30.30.240">
    <property type="entry name" value="PRC-barrel domain"/>
    <property type="match status" value="2"/>
</dbReference>
<comment type="caution">
    <text evidence="4">The sequence shown here is derived from an EMBL/GenBank/DDBJ whole genome shotgun (WGS) entry which is preliminary data.</text>
</comment>
<dbReference type="PANTHER" id="PTHR36505:SF1">
    <property type="entry name" value="BLR1072 PROTEIN"/>
    <property type="match status" value="1"/>
</dbReference>
<evidence type="ECO:0000313" key="4">
    <source>
        <dbReference type="EMBL" id="MFC3616020.1"/>
    </source>
</evidence>
<protein>
    <submittedName>
        <fullName evidence="4">PRC-barrel domain-containing protein</fullName>
    </submittedName>
</protein>
<sequence>MKHLLTTTALIAGMATTAGAATGSGEMFTETAKADAIHASEFIGMNVYAANPPEDAETWSIDTVDGVQDTWESVGEIHDFVMDREGNIQSVLVDIGGFLGIGERQVALNMNQVRFVSDSATEEADDYFLVIPAQAASFEDAPEYNREANANKMSDGNDAAVSSETAQSDASDMTSEPEQTAGISDVAKETEADEMSETAAAELTTEDQSTGESERAEALTSDNNDPDEMNTMSEVSDDHSAPLFGEGYKRAETDMLTAEELTGARVYDARGEWIGEVDRLHLNDDGKIAAAIVDVGGFLGIGEKPVSLDMSELNIMHSAEAGDFRVSVNYSEDELKDMPTWND</sequence>
<accession>A0ABV7TL28</accession>
<dbReference type="Pfam" id="PF05239">
    <property type="entry name" value="PRC"/>
    <property type="match status" value="2"/>
</dbReference>
<evidence type="ECO:0000256" key="2">
    <source>
        <dbReference type="SAM" id="SignalP"/>
    </source>
</evidence>
<dbReference type="InterPro" id="IPR027275">
    <property type="entry name" value="PRC-brl_dom"/>
</dbReference>